<sequence length="93" mass="10518">MPSSSIRKKTASSSNITRPSLIDTMLLTSTPLRRSPAIQSTTTSTRSATNLTLQQIFKEKNQTYEDMQLLNLTKNMNKKDKKSTSINKNVKQR</sequence>
<proteinExistence type="predicted"/>
<accession>A0A820LI88</accession>
<evidence type="ECO:0000313" key="1">
    <source>
        <dbReference type="EMBL" id="CAF4357677.1"/>
    </source>
</evidence>
<comment type="caution">
    <text evidence="1">The sequence shown here is derived from an EMBL/GenBank/DDBJ whole genome shotgun (WGS) entry which is preliminary data.</text>
</comment>
<dbReference type="EMBL" id="CAJOBB010019370">
    <property type="protein sequence ID" value="CAF4357677.1"/>
    <property type="molecule type" value="Genomic_DNA"/>
</dbReference>
<feature type="non-terminal residue" evidence="1">
    <location>
        <position position="93"/>
    </location>
</feature>
<dbReference type="Proteomes" id="UP000663868">
    <property type="component" value="Unassembled WGS sequence"/>
</dbReference>
<evidence type="ECO:0000313" key="2">
    <source>
        <dbReference type="Proteomes" id="UP000663868"/>
    </source>
</evidence>
<name>A0A820LI88_9BILA</name>
<protein>
    <submittedName>
        <fullName evidence="1">Uncharacterized protein</fullName>
    </submittedName>
</protein>
<reference evidence="1" key="1">
    <citation type="submission" date="2021-02" db="EMBL/GenBank/DDBJ databases">
        <authorList>
            <person name="Nowell W R."/>
        </authorList>
    </citation>
    <scope>NUCLEOTIDE SEQUENCE</scope>
</reference>
<organism evidence="1 2">
    <name type="scientific">Adineta steineri</name>
    <dbReference type="NCBI Taxonomy" id="433720"/>
    <lineage>
        <taxon>Eukaryota</taxon>
        <taxon>Metazoa</taxon>
        <taxon>Spiralia</taxon>
        <taxon>Gnathifera</taxon>
        <taxon>Rotifera</taxon>
        <taxon>Eurotatoria</taxon>
        <taxon>Bdelloidea</taxon>
        <taxon>Adinetida</taxon>
        <taxon>Adinetidae</taxon>
        <taxon>Adineta</taxon>
    </lineage>
</organism>
<dbReference type="AlphaFoldDB" id="A0A820LI88"/>
<gene>
    <name evidence="1" type="ORF">KXQ929_LOCUS48631</name>
</gene>